<dbReference type="Pfam" id="PF00126">
    <property type="entry name" value="HTH_1"/>
    <property type="match status" value="1"/>
</dbReference>
<comment type="caution">
    <text evidence="6">The sequence shown here is derived from an EMBL/GenBank/DDBJ whole genome shotgun (WGS) entry which is preliminary data.</text>
</comment>
<evidence type="ECO:0000313" key="6">
    <source>
        <dbReference type="EMBL" id="GIE03119.1"/>
    </source>
</evidence>
<dbReference type="InterPro" id="IPR037402">
    <property type="entry name" value="YidZ_PBP2"/>
</dbReference>
<dbReference type="RefSeq" id="WP_203728845.1">
    <property type="nucleotide sequence ID" value="NZ_BAAATX010000010.1"/>
</dbReference>
<dbReference type="InterPro" id="IPR036390">
    <property type="entry name" value="WH_DNA-bd_sf"/>
</dbReference>
<comment type="similarity">
    <text evidence="1">Belongs to the LysR transcriptional regulatory family.</text>
</comment>
<evidence type="ECO:0000256" key="3">
    <source>
        <dbReference type="ARBA" id="ARBA00023125"/>
    </source>
</evidence>
<evidence type="ECO:0000256" key="2">
    <source>
        <dbReference type="ARBA" id="ARBA00023015"/>
    </source>
</evidence>
<dbReference type="InterPro" id="IPR000847">
    <property type="entry name" value="LysR_HTH_N"/>
</dbReference>
<reference evidence="6 7" key="1">
    <citation type="submission" date="2021-01" db="EMBL/GenBank/DDBJ databases">
        <title>Whole genome shotgun sequence of Actinoplanes durhamensis NBRC 14914.</title>
        <authorList>
            <person name="Komaki H."/>
            <person name="Tamura T."/>
        </authorList>
    </citation>
    <scope>NUCLEOTIDE SEQUENCE [LARGE SCALE GENOMIC DNA]</scope>
    <source>
        <strain evidence="6 7">NBRC 14914</strain>
    </source>
</reference>
<evidence type="ECO:0000313" key="7">
    <source>
        <dbReference type="Proteomes" id="UP000637628"/>
    </source>
</evidence>
<dbReference type="EMBL" id="BOML01000036">
    <property type="protein sequence ID" value="GIE03119.1"/>
    <property type="molecule type" value="Genomic_DNA"/>
</dbReference>
<keyword evidence="2" id="KW-0805">Transcription regulation</keyword>
<keyword evidence="3" id="KW-0238">DNA-binding</keyword>
<dbReference type="SUPFAM" id="SSF46785">
    <property type="entry name" value="Winged helix' DNA-binding domain"/>
    <property type="match status" value="1"/>
</dbReference>
<dbReference type="Pfam" id="PF03466">
    <property type="entry name" value="LysR_substrate"/>
    <property type="match status" value="1"/>
</dbReference>
<evidence type="ECO:0000256" key="4">
    <source>
        <dbReference type="ARBA" id="ARBA00023163"/>
    </source>
</evidence>
<dbReference type="Gene3D" id="1.10.10.10">
    <property type="entry name" value="Winged helix-like DNA-binding domain superfamily/Winged helix DNA-binding domain"/>
    <property type="match status" value="1"/>
</dbReference>
<name>A0ABQ3Z0N4_9ACTN</name>
<dbReference type="Gene3D" id="3.40.190.10">
    <property type="entry name" value="Periplasmic binding protein-like II"/>
    <property type="match status" value="2"/>
</dbReference>
<keyword evidence="7" id="KW-1185">Reference proteome</keyword>
<protein>
    <submittedName>
        <fullName evidence="6">LysR family transcriptional regulator</fullName>
    </submittedName>
</protein>
<evidence type="ECO:0000259" key="5">
    <source>
        <dbReference type="PROSITE" id="PS50931"/>
    </source>
</evidence>
<dbReference type="PRINTS" id="PR00039">
    <property type="entry name" value="HTHLYSR"/>
</dbReference>
<dbReference type="SUPFAM" id="SSF53850">
    <property type="entry name" value="Periplasmic binding protein-like II"/>
    <property type="match status" value="1"/>
</dbReference>
<accession>A0ABQ3Z0N4</accession>
<dbReference type="PANTHER" id="PTHR30118">
    <property type="entry name" value="HTH-TYPE TRANSCRIPTIONAL REGULATOR LEUO-RELATED"/>
    <property type="match status" value="1"/>
</dbReference>
<organism evidence="6 7">
    <name type="scientific">Paractinoplanes durhamensis</name>
    <dbReference type="NCBI Taxonomy" id="113563"/>
    <lineage>
        <taxon>Bacteria</taxon>
        <taxon>Bacillati</taxon>
        <taxon>Actinomycetota</taxon>
        <taxon>Actinomycetes</taxon>
        <taxon>Micromonosporales</taxon>
        <taxon>Micromonosporaceae</taxon>
        <taxon>Paractinoplanes</taxon>
    </lineage>
</organism>
<dbReference type="InterPro" id="IPR036388">
    <property type="entry name" value="WH-like_DNA-bd_sf"/>
</dbReference>
<feature type="domain" description="HTH lysR-type" evidence="5">
    <location>
        <begin position="8"/>
        <end position="65"/>
    </location>
</feature>
<dbReference type="InterPro" id="IPR005119">
    <property type="entry name" value="LysR_subst-bd"/>
</dbReference>
<keyword evidence="4" id="KW-0804">Transcription</keyword>
<sequence>MRLTGTSVDLNLAVALAALLEERNVTRAGERVNMSQPAMSAALARLRGHFGDELLHRTGRGYDLTPLGAELLPAVRQALAAAEVALGHRTDFDPATSSRHFTVALSDYAVTVLAEPLLGALAAVAPRVVVDLEPLPPAGSDLPSHLARCDLMVGPLGYGLPGRRTVVFRDHFVCIVAAGHPRLRDGRLTLADLGEMSHAALGSGGMDGTPADRLLTELGVRRHVEVTVQALLPLPVAVAGTDLCAFVPHRLAQRCRDQLGLAIAEVPFPPPELIEAAHWHPARADDPALTWLRDLIVSLRGTDARRSR</sequence>
<evidence type="ECO:0000256" key="1">
    <source>
        <dbReference type="ARBA" id="ARBA00009437"/>
    </source>
</evidence>
<proteinExistence type="inferred from homology"/>
<dbReference type="InterPro" id="IPR050389">
    <property type="entry name" value="LysR-type_TF"/>
</dbReference>
<dbReference type="PANTHER" id="PTHR30118:SF15">
    <property type="entry name" value="TRANSCRIPTIONAL REGULATORY PROTEIN"/>
    <property type="match status" value="1"/>
</dbReference>
<dbReference type="CDD" id="cd08417">
    <property type="entry name" value="PBP2_Nitroaromatics_like"/>
    <property type="match status" value="1"/>
</dbReference>
<dbReference type="PROSITE" id="PS50931">
    <property type="entry name" value="HTH_LYSR"/>
    <property type="match status" value="1"/>
</dbReference>
<dbReference type="Proteomes" id="UP000637628">
    <property type="component" value="Unassembled WGS sequence"/>
</dbReference>
<gene>
    <name evidence="6" type="ORF">Adu01nite_44690</name>
</gene>